<name>A0A101SVA6_9ACTN</name>
<dbReference type="GO" id="GO:0061522">
    <property type="term" value="F:1,4-dihydroxy-2-naphthoyl-CoA thioesterase activity"/>
    <property type="evidence" value="ECO:0007669"/>
    <property type="project" value="TreeGrafter"/>
</dbReference>
<evidence type="ECO:0000313" key="4">
    <source>
        <dbReference type="Proteomes" id="UP000052982"/>
    </source>
</evidence>
<dbReference type="RefSeq" id="WP_055632603.1">
    <property type="nucleotide sequence ID" value="NZ_JBIRRP010000015.1"/>
</dbReference>
<organism evidence="3 4">
    <name type="scientific">Streptomyces griseoruber</name>
    <dbReference type="NCBI Taxonomy" id="1943"/>
    <lineage>
        <taxon>Bacteria</taxon>
        <taxon>Bacillati</taxon>
        <taxon>Actinomycetota</taxon>
        <taxon>Actinomycetes</taxon>
        <taxon>Kitasatosporales</taxon>
        <taxon>Streptomycetaceae</taxon>
        <taxon>Streptomyces</taxon>
    </lineage>
</organism>
<dbReference type="EMBL" id="LMWW01000040">
    <property type="protein sequence ID" value="KUN80845.1"/>
    <property type="molecule type" value="Genomic_DNA"/>
</dbReference>
<gene>
    <name evidence="3" type="ORF">AQJ64_25050</name>
</gene>
<dbReference type="STRING" id="1943.AQJ64_25050"/>
<keyword evidence="4" id="KW-1185">Reference proteome</keyword>
<dbReference type="InterPro" id="IPR006683">
    <property type="entry name" value="Thioestr_dom"/>
</dbReference>
<evidence type="ECO:0000259" key="2">
    <source>
        <dbReference type="Pfam" id="PF03061"/>
    </source>
</evidence>
<accession>A0A101SVA6</accession>
<protein>
    <submittedName>
        <fullName evidence="3">Thioesterase</fullName>
    </submittedName>
</protein>
<reference evidence="3 4" key="1">
    <citation type="submission" date="2015-10" db="EMBL/GenBank/DDBJ databases">
        <title>Draft genome sequence of Streptomyces griseoruber DSM 40281, type strain for the species Streptomyces griseoruber.</title>
        <authorList>
            <person name="Ruckert C."/>
            <person name="Winkler A."/>
            <person name="Kalinowski J."/>
            <person name="Kampfer P."/>
            <person name="Glaeser S."/>
        </authorList>
    </citation>
    <scope>NUCLEOTIDE SEQUENCE [LARGE SCALE GENOMIC DNA]</scope>
    <source>
        <strain evidence="3 4">DSM 40281</strain>
    </source>
</reference>
<dbReference type="PANTHER" id="PTHR43240">
    <property type="entry name" value="1,4-DIHYDROXY-2-NAPHTHOYL-COA THIOESTERASE 1"/>
    <property type="match status" value="1"/>
</dbReference>
<dbReference type="PANTHER" id="PTHR43240:SF1">
    <property type="entry name" value="BLR5584 PROTEIN"/>
    <property type="match status" value="1"/>
</dbReference>
<dbReference type="AlphaFoldDB" id="A0A101SVA6"/>
<dbReference type="GO" id="GO:0005829">
    <property type="term" value="C:cytosol"/>
    <property type="evidence" value="ECO:0007669"/>
    <property type="project" value="TreeGrafter"/>
</dbReference>
<dbReference type="Pfam" id="PF03061">
    <property type="entry name" value="4HBT"/>
    <property type="match status" value="1"/>
</dbReference>
<evidence type="ECO:0000256" key="1">
    <source>
        <dbReference type="ARBA" id="ARBA00022801"/>
    </source>
</evidence>
<dbReference type="NCBIfam" id="TIGR00369">
    <property type="entry name" value="unchar_dom_1"/>
    <property type="match status" value="1"/>
</dbReference>
<proteinExistence type="predicted"/>
<dbReference type="Proteomes" id="UP000052982">
    <property type="component" value="Unassembled WGS sequence"/>
</dbReference>
<dbReference type="InterPro" id="IPR003736">
    <property type="entry name" value="PAAI_dom"/>
</dbReference>
<dbReference type="Gene3D" id="3.10.129.10">
    <property type="entry name" value="Hotdog Thioesterase"/>
    <property type="match status" value="1"/>
</dbReference>
<keyword evidence="1" id="KW-0378">Hydrolase</keyword>
<comment type="caution">
    <text evidence="3">The sequence shown here is derived from an EMBL/GenBank/DDBJ whole genome shotgun (WGS) entry which is preliminary data.</text>
</comment>
<dbReference type="SUPFAM" id="SSF54637">
    <property type="entry name" value="Thioesterase/thiol ester dehydrase-isomerase"/>
    <property type="match status" value="1"/>
</dbReference>
<sequence length="151" mass="15948">MSTTDLSALSGLELLRLVRDGRLGDTPSIGRLLGMRFDEVEHGRIVLSLDTRPDFANPLGTVHGGIAATMLDSALACAVHTTLPAGTGYTTLELKVNYIRPARTDGQTLTAEGTVIHAGRRTATAEGRVVDDQGRLIAHATTTCMILGPGR</sequence>
<feature type="domain" description="Thioesterase" evidence="2">
    <location>
        <begin position="60"/>
        <end position="137"/>
    </location>
</feature>
<evidence type="ECO:0000313" key="3">
    <source>
        <dbReference type="EMBL" id="KUN80845.1"/>
    </source>
</evidence>
<dbReference type="InterPro" id="IPR029069">
    <property type="entry name" value="HotDog_dom_sf"/>
</dbReference>
<dbReference type="CDD" id="cd03443">
    <property type="entry name" value="PaaI_thioesterase"/>
    <property type="match status" value="1"/>
</dbReference>
<dbReference type="OrthoDB" id="9813282at2"/>